<reference evidence="1" key="1">
    <citation type="submission" date="2023-05" db="EMBL/GenBank/DDBJ databases">
        <authorList>
            <person name="Stuckert A."/>
        </authorList>
    </citation>
    <scope>NUCLEOTIDE SEQUENCE</scope>
</reference>
<sequence length="165" mass="18837">QAPRQCRVLLQTFVKEWAALRSSVNSRYCDRLPSPIQAISLLLNISRSTVSGIITKWKQLGTTTTTQPRSGRPHKMTEQGQHMLNCTVRRSRQLSAESIDKDFQTLCALQISTITVHRELQWMGRAAASKLYITKSNAKHQMQWCKARHHWTLEKGTCLTAMCQV</sequence>
<accession>A0ABN9B226</accession>
<evidence type="ECO:0008006" key="3">
    <source>
        <dbReference type="Google" id="ProtNLM"/>
    </source>
</evidence>
<proteinExistence type="predicted"/>
<dbReference type="EMBL" id="CATNWA010001527">
    <property type="protein sequence ID" value="CAI9540490.1"/>
    <property type="molecule type" value="Genomic_DNA"/>
</dbReference>
<keyword evidence="2" id="KW-1185">Reference proteome</keyword>
<dbReference type="Gene3D" id="1.10.10.10">
    <property type="entry name" value="Winged helix-like DNA-binding domain superfamily/Winged helix DNA-binding domain"/>
    <property type="match status" value="1"/>
</dbReference>
<evidence type="ECO:0000313" key="1">
    <source>
        <dbReference type="EMBL" id="CAI9540490.1"/>
    </source>
</evidence>
<name>A0ABN9B226_9NEOB</name>
<organism evidence="1 2">
    <name type="scientific">Staurois parvus</name>
    <dbReference type="NCBI Taxonomy" id="386267"/>
    <lineage>
        <taxon>Eukaryota</taxon>
        <taxon>Metazoa</taxon>
        <taxon>Chordata</taxon>
        <taxon>Craniata</taxon>
        <taxon>Vertebrata</taxon>
        <taxon>Euteleostomi</taxon>
        <taxon>Amphibia</taxon>
        <taxon>Batrachia</taxon>
        <taxon>Anura</taxon>
        <taxon>Neobatrachia</taxon>
        <taxon>Ranoidea</taxon>
        <taxon>Ranidae</taxon>
        <taxon>Staurois</taxon>
    </lineage>
</organism>
<dbReference type="InterPro" id="IPR036388">
    <property type="entry name" value="WH-like_DNA-bd_sf"/>
</dbReference>
<comment type="caution">
    <text evidence="1">The sequence shown here is derived from an EMBL/GenBank/DDBJ whole genome shotgun (WGS) entry which is preliminary data.</text>
</comment>
<gene>
    <name evidence="1" type="ORF">SPARVUS_LOCUS1755288</name>
</gene>
<evidence type="ECO:0000313" key="2">
    <source>
        <dbReference type="Proteomes" id="UP001162483"/>
    </source>
</evidence>
<protein>
    <recommendedName>
        <fullName evidence="3">Transposase Tc1-like domain-containing protein</fullName>
    </recommendedName>
</protein>
<feature type="non-terminal residue" evidence="1">
    <location>
        <position position="1"/>
    </location>
</feature>
<dbReference type="Proteomes" id="UP001162483">
    <property type="component" value="Unassembled WGS sequence"/>
</dbReference>